<accession>A0A9P0FIP9</accession>
<dbReference type="EMBL" id="OV121137">
    <property type="protein sequence ID" value="CAH0558605.1"/>
    <property type="molecule type" value="Genomic_DNA"/>
</dbReference>
<sequence>MAKPTDKCNHNENRRKVCGCCGSKIIFGNKPVSQFCITSKLESLIKVWINEDFDVKNEKCPNSICGSCRLTLLERDKNNFKRPLPCPFNFASVKLQKETRQNTLTCECQICLCARKKTHILVTKGRGRSRHFEENNFPVRKTEKRSVSTCKFCFKRLGKGIRHICNYTQASENIKKSIETLPIKKQEQVFSSTIKRLRSKQTGSNISNQNSSQNNFEIKLSTGGKQAKIIINPVNKKKVEFSQERLNQYQIHSGSSSNQMRILTNFLRSNAGKKSVPKNYRNSVKEKSQILQSIYQSGTYEFEIDHGRKEKRPAIWADAEELVNMVIEQRRHIGNCKIKIMADGGQGFFKICLSLIPENYCPEANKILRDEEKENECLKKITTYEEGGTVSKIAKITGVYKTKIGKMQKIVTV</sequence>
<dbReference type="AlphaFoldDB" id="A0A9P0FIP9"/>
<name>A0A9P0FIP9_BRAAE</name>
<evidence type="ECO:0000313" key="2">
    <source>
        <dbReference type="Proteomes" id="UP001154078"/>
    </source>
</evidence>
<protein>
    <submittedName>
        <fullName evidence="1">Uncharacterized protein</fullName>
    </submittedName>
</protein>
<reference evidence="1" key="1">
    <citation type="submission" date="2021-12" db="EMBL/GenBank/DDBJ databases">
        <authorList>
            <person name="King R."/>
        </authorList>
    </citation>
    <scope>NUCLEOTIDE SEQUENCE</scope>
</reference>
<dbReference type="OrthoDB" id="6772893at2759"/>
<evidence type="ECO:0000313" key="1">
    <source>
        <dbReference type="EMBL" id="CAH0558605.1"/>
    </source>
</evidence>
<gene>
    <name evidence="1" type="ORF">MELIAE_LOCUS8900</name>
</gene>
<keyword evidence="2" id="KW-1185">Reference proteome</keyword>
<dbReference type="Proteomes" id="UP001154078">
    <property type="component" value="Chromosome 6"/>
</dbReference>
<organism evidence="1 2">
    <name type="scientific">Brassicogethes aeneus</name>
    <name type="common">Rape pollen beetle</name>
    <name type="synonym">Meligethes aeneus</name>
    <dbReference type="NCBI Taxonomy" id="1431903"/>
    <lineage>
        <taxon>Eukaryota</taxon>
        <taxon>Metazoa</taxon>
        <taxon>Ecdysozoa</taxon>
        <taxon>Arthropoda</taxon>
        <taxon>Hexapoda</taxon>
        <taxon>Insecta</taxon>
        <taxon>Pterygota</taxon>
        <taxon>Neoptera</taxon>
        <taxon>Endopterygota</taxon>
        <taxon>Coleoptera</taxon>
        <taxon>Polyphaga</taxon>
        <taxon>Cucujiformia</taxon>
        <taxon>Nitidulidae</taxon>
        <taxon>Meligethinae</taxon>
        <taxon>Brassicogethes</taxon>
    </lineage>
</organism>
<proteinExistence type="predicted"/>